<dbReference type="EMBL" id="CP045898">
    <property type="protein sequence ID" value="QQP40441.1"/>
    <property type="molecule type" value="Genomic_DNA"/>
</dbReference>
<dbReference type="Proteomes" id="UP000595437">
    <property type="component" value="Chromosome 9"/>
</dbReference>
<name>A0A7T8GZK9_CALRO</name>
<sequence length="86" mass="10294">MRLQFQSKTWLHWIGVGERVPTSWQESPGHTPSFCNILPMRDRVFCWWSPSKPSTDQSWTLRMKSEWQSQNGNRFDNICSMKRCED</sequence>
<gene>
    <name evidence="1" type="ORF">FKW44_014475</name>
</gene>
<accession>A0A7T8GZK9</accession>
<evidence type="ECO:0000313" key="1">
    <source>
        <dbReference type="EMBL" id="QQP40441.1"/>
    </source>
</evidence>
<evidence type="ECO:0000313" key="2">
    <source>
        <dbReference type="Proteomes" id="UP000595437"/>
    </source>
</evidence>
<organism evidence="1 2">
    <name type="scientific">Caligus rogercresseyi</name>
    <name type="common">Sea louse</name>
    <dbReference type="NCBI Taxonomy" id="217165"/>
    <lineage>
        <taxon>Eukaryota</taxon>
        <taxon>Metazoa</taxon>
        <taxon>Ecdysozoa</taxon>
        <taxon>Arthropoda</taxon>
        <taxon>Crustacea</taxon>
        <taxon>Multicrustacea</taxon>
        <taxon>Hexanauplia</taxon>
        <taxon>Copepoda</taxon>
        <taxon>Siphonostomatoida</taxon>
        <taxon>Caligidae</taxon>
        <taxon>Caligus</taxon>
    </lineage>
</organism>
<keyword evidence="2" id="KW-1185">Reference proteome</keyword>
<proteinExistence type="predicted"/>
<reference evidence="2" key="1">
    <citation type="submission" date="2021-01" db="EMBL/GenBank/DDBJ databases">
        <title>Caligus Genome Assembly.</title>
        <authorList>
            <person name="Gallardo-Escarate C."/>
        </authorList>
    </citation>
    <scope>NUCLEOTIDE SEQUENCE [LARGE SCALE GENOMIC DNA]</scope>
</reference>
<dbReference type="AlphaFoldDB" id="A0A7T8GZK9"/>
<protein>
    <submittedName>
        <fullName evidence="1">Uncharacterized protein</fullName>
    </submittedName>
</protein>